<reference evidence="2 3" key="1">
    <citation type="submission" date="2023-05" db="EMBL/GenBank/DDBJ databases">
        <title>B98-5 Cell Line De Novo Hybrid Assembly: An Optical Mapping Approach.</title>
        <authorList>
            <person name="Kananen K."/>
            <person name="Auerbach J.A."/>
            <person name="Kautto E."/>
            <person name="Blachly J.S."/>
        </authorList>
    </citation>
    <scope>NUCLEOTIDE SEQUENCE [LARGE SCALE GENOMIC DNA]</scope>
    <source>
        <strain evidence="2">B95-8</strain>
        <tissue evidence="2">Cell line</tissue>
    </source>
</reference>
<organism evidence="2 3">
    <name type="scientific">Saguinus oedipus</name>
    <name type="common">Cotton-top tamarin</name>
    <name type="synonym">Oedipomidas oedipus</name>
    <dbReference type="NCBI Taxonomy" id="9490"/>
    <lineage>
        <taxon>Eukaryota</taxon>
        <taxon>Metazoa</taxon>
        <taxon>Chordata</taxon>
        <taxon>Craniata</taxon>
        <taxon>Vertebrata</taxon>
        <taxon>Euteleostomi</taxon>
        <taxon>Mammalia</taxon>
        <taxon>Eutheria</taxon>
        <taxon>Euarchontoglires</taxon>
        <taxon>Primates</taxon>
        <taxon>Haplorrhini</taxon>
        <taxon>Platyrrhini</taxon>
        <taxon>Cebidae</taxon>
        <taxon>Callitrichinae</taxon>
        <taxon>Saguinus</taxon>
    </lineage>
</organism>
<feature type="region of interest" description="Disordered" evidence="1">
    <location>
        <begin position="1"/>
        <end position="113"/>
    </location>
</feature>
<evidence type="ECO:0000256" key="1">
    <source>
        <dbReference type="SAM" id="MobiDB-lite"/>
    </source>
</evidence>
<evidence type="ECO:0000313" key="3">
    <source>
        <dbReference type="Proteomes" id="UP001266305"/>
    </source>
</evidence>
<dbReference type="Proteomes" id="UP001266305">
    <property type="component" value="Unassembled WGS sequence"/>
</dbReference>
<protein>
    <submittedName>
        <fullName evidence="2">Uncharacterized protein</fullName>
    </submittedName>
</protein>
<dbReference type="EMBL" id="JASSZA010000017">
    <property type="protein sequence ID" value="KAK2090630.1"/>
    <property type="molecule type" value="Genomic_DNA"/>
</dbReference>
<comment type="caution">
    <text evidence="2">The sequence shown here is derived from an EMBL/GenBank/DDBJ whole genome shotgun (WGS) entry which is preliminary data.</text>
</comment>
<sequence length="113" mass="11458">MMGEDEQLQAPARSAQLASGKTPAMQCCPASAQSPGQAPDGDYPHQNTRDEKTGGVLRASEPSALASMTPAASGDPWPAGEWVSVGHPVPPWPAPDLHGPGAFSAAAGGQSRT</sequence>
<keyword evidence="3" id="KW-1185">Reference proteome</keyword>
<accession>A0ABQ9U1H3</accession>
<name>A0ABQ9U1H3_SAGOE</name>
<gene>
    <name evidence="2" type="ORF">P7K49_031887</name>
</gene>
<proteinExistence type="predicted"/>
<evidence type="ECO:0000313" key="2">
    <source>
        <dbReference type="EMBL" id="KAK2090630.1"/>
    </source>
</evidence>